<keyword evidence="1" id="KW-0472">Membrane</keyword>
<comment type="caution">
    <text evidence="2">The sequence shown here is derived from an EMBL/GenBank/DDBJ whole genome shotgun (WGS) entry which is preliminary data.</text>
</comment>
<dbReference type="InterPro" id="IPR022121">
    <property type="entry name" value="Peptidase_M73_camelysin"/>
</dbReference>
<evidence type="ECO:0000256" key="1">
    <source>
        <dbReference type="SAM" id="Phobius"/>
    </source>
</evidence>
<feature type="transmembrane region" description="Helical" evidence="1">
    <location>
        <begin position="15"/>
        <end position="37"/>
    </location>
</feature>
<dbReference type="EMBL" id="JBHUCZ010000003">
    <property type="protein sequence ID" value="MFD1567431.1"/>
    <property type="molecule type" value="Genomic_DNA"/>
</dbReference>
<keyword evidence="1" id="KW-0812">Transmembrane</keyword>
<proteinExistence type="predicted"/>
<dbReference type="PROSITE" id="PS51318">
    <property type="entry name" value="TAT"/>
    <property type="match status" value="1"/>
</dbReference>
<keyword evidence="1" id="KW-1133">Transmembrane helix</keyword>
<accession>A0ABD6BRV2</accession>
<protein>
    <submittedName>
        <fullName evidence="2">TasA family protein</fullName>
    </submittedName>
</protein>
<evidence type="ECO:0000313" key="3">
    <source>
        <dbReference type="Proteomes" id="UP001597139"/>
    </source>
</evidence>
<reference evidence="2 3" key="1">
    <citation type="journal article" date="2019" name="Int. J. Syst. Evol. Microbiol.">
        <title>The Global Catalogue of Microorganisms (GCM) 10K type strain sequencing project: providing services to taxonomists for standard genome sequencing and annotation.</title>
        <authorList>
            <consortium name="The Broad Institute Genomics Platform"/>
            <consortium name="The Broad Institute Genome Sequencing Center for Infectious Disease"/>
            <person name="Wu L."/>
            <person name="Ma J."/>
        </authorList>
    </citation>
    <scope>NUCLEOTIDE SEQUENCE [LARGE SCALE GENOMIC DNA]</scope>
    <source>
        <strain evidence="2 3">CGMCC 1.12859</strain>
    </source>
</reference>
<gene>
    <name evidence="2" type="ORF">ACFSAU_07990</name>
</gene>
<dbReference type="InterPro" id="IPR006311">
    <property type="entry name" value="TAT_signal"/>
</dbReference>
<sequence>MGNDHTDRPLSRRRLLTSLATIGGSLSAAGVGTWALLDDRERGAMTVQAGTVSLATGDGAVSPTITVDDVEAGASGAKRLELTNTGSLAAGLTVCVDSVTAGGSGPAPDESPIVDVVFNGCGQARLLFDRQPDSPVSVTVEHGDGDARSVEIGTDDLERDGDGWRFTYTRTGGKGGYIQRVLAADRRWDNDDCSKAGKSAPNPSDGAEPTDLAEHVSVSLGIDPASGAEETLFDDVPVEALADGATCHGASGTLGSGESAALVVDWDADASPARLDGRITIDLTVTLQT</sequence>
<organism evidence="2 3">
    <name type="scientific">Halolamina litorea</name>
    <dbReference type="NCBI Taxonomy" id="1515593"/>
    <lineage>
        <taxon>Archaea</taxon>
        <taxon>Methanobacteriati</taxon>
        <taxon>Methanobacteriota</taxon>
        <taxon>Stenosarchaea group</taxon>
        <taxon>Halobacteria</taxon>
        <taxon>Halobacteriales</taxon>
        <taxon>Haloferacaceae</taxon>
    </lineage>
</organism>
<dbReference type="Proteomes" id="UP001597139">
    <property type="component" value="Unassembled WGS sequence"/>
</dbReference>
<name>A0ABD6BRV2_9EURY</name>
<dbReference type="RefSeq" id="WP_267646400.1">
    <property type="nucleotide sequence ID" value="NZ_JANHGR010000001.1"/>
</dbReference>
<keyword evidence="3" id="KW-1185">Reference proteome</keyword>
<dbReference type="Pfam" id="PF12389">
    <property type="entry name" value="Peptidase_M73"/>
    <property type="match status" value="1"/>
</dbReference>
<dbReference type="AlphaFoldDB" id="A0ABD6BRV2"/>
<evidence type="ECO:0000313" key="2">
    <source>
        <dbReference type="EMBL" id="MFD1567431.1"/>
    </source>
</evidence>